<proteinExistence type="predicted"/>
<organism evidence="1 2">
    <name type="scientific">Pseudomonas juntendi</name>
    <dbReference type="NCBI Taxonomy" id="2666183"/>
    <lineage>
        <taxon>Bacteria</taxon>
        <taxon>Pseudomonadati</taxon>
        <taxon>Pseudomonadota</taxon>
        <taxon>Gammaproteobacteria</taxon>
        <taxon>Pseudomonadales</taxon>
        <taxon>Pseudomonadaceae</taxon>
        <taxon>Pseudomonas</taxon>
    </lineage>
</organism>
<dbReference type="Proteomes" id="UP001375228">
    <property type="component" value="Chromosome"/>
</dbReference>
<evidence type="ECO:0000313" key="1">
    <source>
        <dbReference type="EMBL" id="WWY22662.1"/>
    </source>
</evidence>
<name>A0ABZ2JHC2_9PSED</name>
<protein>
    <submittedName>
        <fullName evidence="1">Uncharacterized protein</fullName>
    </submittedName>
</protein>
<evidence type="ECO:0000313" key="2">
    <source>
        <dbReference type="Proteomes" id="UP001375228"/>
    </source>
</evidence>
<reference evidence="1 2" key="1">
    <citation type="submission" date="2024-03" db="EMBL/GenBank/DDBJ databases">
        <title>Pseudomonas juntendi.</title>
        <authorList>
            <person name="Liu Y."/>
        </authorList>
    </citation>
    <scope>NUCLEOTIDE SEQUENCE [LARGE SCALE GENOMIC DNA]</scope>
    <source>
        <strain evidence="1 2">L4046hy</strain>
    </source>
</reference>
<dbReference type="EMBL" id="CP146691">
    <property type="protein sequence ID" value="WWY22662.1"/>
    <property type="molecule type" value="Genomic_DNA"/>
</dbReference>
<sequence>MNYFAVHKQSNTIQRVISSSFTPTNTHETTFYPASDGRLNQYYARLEYDTPIDIYSIIAKPKTSEILPLTPDSKIALRDYVLKHRQHETTEAMASAWRVSERTIRDILSKFTTPLPLATLQG</sequence>
<gene>
    <name evidence="1" type="ORF">V9385_08725</name>
</gene>
<accession>A0ABZ2JHC2</accession>
<keyword evidence="2" id="KW-1185">Reference proteome</keyword>
<dbReference type="RefSeq" id="WP_338725037.1">
    <property type="nucleotide sequence ID" value="NZ_CP146690.1"/>
</dbReference>